<dbReference type="PANTHER" id="PTHR42993:SF1">
    <property type="entry name" value="MAOC-LIKE DEHYDRATASE DOMAIN-CONTAINING PROTEIN"/>
    <property type="match status" value="1"/>
</dbReference>
<dbReference type="Proteomes" id="UP000023152">
    <property type="component" value="Unassembled WGS sequence"/>
</dbReference>
<evidence type="ECO:0000313" key="2">
    <source>
        <dbReference type="EMBL" id="ETO20225.1"/>
    </source>
</evidence>
<dbReference type="OrthoDB" id="14712at2759"/>
<comment type="caution">
    <text evidence="2">The sequence shown here is derived from an EMBL/GenBank/DDBJ whole genome shotgun (WGS) entry which is preliminary data.</text>
</comment>
<name>X6N1S5_RETFI</name>
<keyword evidence="3" id="KW-1185">Reference proteome</keyword>
<evidence type="ECO:0000259" key="1">
    <source>
        <dbReference type="Pfam" id="PF01575"/>
    </source>
</evidence>
<feature type="domain" description="MaoC-like" evidence="1">
    <location>
        <begin position="9"/>
        <end position="98"/>
    </location>
</feature>
<sequence>MRITNKKSLTGDHNWIHKYDAKERGSPFEDAIAHGLLTLSFTPTMLYEVIMRNFNALPLKQMKSTVNYGYDKIRFISPVLVNNSIRGKFEIKSVLKNDNQNSIRIIWQITIETKHRDSEEIKQAAIVENVALINYKSFKPPK</sequence>
<reference evidence="2 3" key="1">
    <citation type="journal article" date="2013" name="Curr. Biol.">
        <title>The Genome of the Foraminiferan Reticulomyxa filosa.</title>
        <authorList>
            <person name="Glockner G."/>
            <person name="Hulsmann N."/>
            <person name="Schleicher M."/>
            <person name="Noegel A.A."/>
            <person name="Eichinger L."/>
            <person name="Gallinger C."/>
            <person name="Pawlowski J."/>
            <person name="Sierra R."/>
            <person name="Euteneuer U."/>
            <person name="Pillet L."/>
            <person name="Moustafa A."/>
            <person name="Platzer M."/>
            <person name="Groth M."/>
            <person name="Szafranski K."/>
            <person name="Schliwa M."/>
        </authorList>
    </citation>
    <scope>NUCLEOTIDE SEQUENCE [LARGE SCALE GENOMIC DNA]</scope>
</reference>
<dbReference type="EMBL" id="ASPP01012828">
    <property type="protein sequence ID" value="ETO20225.1"/>
    <property type="molecule type" value="Genomic_DNA"/>
</dbReference>
<dbReference type="SUPFAM" id="SSF54637">
    <property type="entry name" value="Thioesterase/thiol ester dehydrase-isomerase"/>
    <property type="match status" value="1"/>
</dbReference>
<dbReference type="Gene3D" id="3.10.129.10">
    <property type="entry name" value="Hotdog Thioesterase"/>
    <property type="match status" value="1"/>
</dbReference>
<gene>
    <name evidence="2" type="ORF">RFI_16994</name>
</gene>
<organism evidence="2 3">
    <name type="scientific">Reticulomyxa filosa</name>
    <dbReference type="NCBI Taxonomy" id="46433"/>
    <lineage>
        <taxon>Eukaryota</taxon>
        <taxon>Sar</taxon>
        <taxon>Rhizaria</taxon>
        <taxon>Retaria</taxon>
        <taxon>Foraminifera</taxon>
        <taxon>Monothalamids</taxon>
        <taxon>Reticulomyxidae</taxon>
        <taxon>Reticulomyxa</taxon>
    </lineage>
</organism>
<dbReference type="InterPro" id="IPR029069">
    <property type="entry name" value="HotDog_dom_sf"/>
</dbReference>
<dbReference type="PANTHER" id="PTHR42993">
    <property type="entry name" value="MAOC-LIKE DEHYDRATASE DOMAIN-CONTAINING PROTEIN"/>
    <property type="match status" value="1"/>
</dbReference>
<protein>
    <submittedName>
        <fullName evidence="2">Enoyl-CoA hydratase</fullName>
    </submittedName>
</protein>
<dbReference type="InterPro" id="IPR002539">
    <property type="entry name" value="MaoC-like_dom"/>
</dbReference>
<dbReference type="Pfam" id="PF01575">
    <property type="entry name" value="MaoC_dehydratas"/>
    <property type="match status" value="1"/>
</dbReference>
<evidence type="ECO:0000313" key="3">
    <source>
        <dbReference type="Proteomes" id="UP000023152"/>
    </source>
</evidence>
<accession>X6N1S5</accession>
<proteinExistence type="predicted"/>
<dbReference type="AlphaFoldDB" id="X6N1S5"/>